<dbReference type="PANTHER" id="PTHR24148">
    <property type="entry name" value="ANKYRIN REPEAT DOMAIN-CONTAINING PROTEIN 39 HOMOLOG-RELATED"/>
    <property type="match status" value="1"/>
</dbReference>
<dbReference type="eggNOG" id="ENOG502RNB2">
    <property type="taxonomic scope" value="Eukaryota"/>
</dbReference>
<feature type="non-terminal residue" evidence="2">
    <location>
        <position position="1"/>
    </location>
</feature>
<reference evidence="3" key="1">
    <citation type="journal article" date="2012" name="PLoS Genet.">
        <title>The genomes of the fungal plant pathogens Cladosporium fulvum and Dothistroma septosporum reveal adaptation to different hosts and lifestyles but also signatures of common ancestry.</title>
        <authorList>
            <person name="de Wit P.J.G.M."/>
            <person name="van der Burgt A."/>
            <person name="Oekmen B."/>
            <person name="Stergiopoulos I."/>
            <person name="Abd-Elsalam K.A."/>
            <person name="Aerts A.L."/>
            <person name="Bahkali A.H."/>
            <person name="Beenen H.G."/>
            <person name="Chettri P."/>
            <person name="Cox M.P."/>
            <person name="Datema E."/>
            <person name="de Vries R.P."/>
            <person name="Dhillon B."/>
            <person name="Ganley A.R."/>
            <person name="Griffiths S.A."/>
            <person name="Guo Y."/>
            <person name="Hamelin R.C."/>
            <person name="Henrissat B."/>
            <person name="Kabir M.S."/>
            <person name="Jashni M.K."/>
            <person name="Kema G."/>
            <person name="Klaubauf S."/>
            <person name="Lapidus A."/>
            <person name="Levasseur A."/>
            <person name="Lindquist E."/>
            <person name="Mehrabi R."/>
            <person name="Ohm R.A."/>
            <person name="Owen T.J."/>
            <person name="Salamov A."/>
            <person name="Schwelm A."/>
            <person name="Schijlen E."/>
            <person name="Sun H."/>
            <person name="van den Burg H.A."/>
            <person name="van Ham R.C.H.J."/>
            <person name="Zhang S."/>
            <person name="Goodwin S.B."/>
            <person name="Grigoriev I.V."/>
            <person name="Collemare J."/>
            <person name="Bradshaw R.E."/>
        </authorList>
    </citation>
    <scope>NUCLEOTIDE SEQUENCE [LARGE SCALE GENOMIC DNA]</scope>
    <source>
        <strain evidence="3">NZE10 / CBS 128990</strain>
    </source>
</reference>
<dbReference type="OMA" id="HARYWID"/>
<dbReference type="Pfam" id="PF06985">
    <property type="entry name" value="HET"/>
    <property type="match status" value="1"/>
</dbReference>
<dbReference type="Proteomes" id="UP000016933">
    <property type="component" value="Unassembled WGS sequence"/>
</dbReference>
<protein>
    <recommendedName>
        <fullName evidence="1">Heterokaryon incompatibility domain-containing protein</fullName>
    </recommendedName>
</protein>
<gene>
    <name evidence="2" type="ORF">DOTSEDRAFT_96313</name>
</gene>
<feature type="non-terminal residue" evidence="2">
    <location>
        <position position="154"/>
    </location>
</feature>
<dbReference type="OrthoDB" id="3921930at2759"/>
<dbReference type="STRING" id="675120.N1PMT4"/>
<dbReference type="AlphaFoldDB" id="N1PMT4"/>
<dbReference type="InterPro" id="IPR010730">
    <property type="entry name" value="HET"/>
</dbReference>
<dbReference type="EMBL" id="KB446541">
    <property type="protein sequence ID" value="EME42776.1"/>
    <property type="molecule type" value="Genomic_DNA"/>
</dbReference>
<feature type="domain" description="Heterokaryon incompatibility" evidence="1">
    <location>
        <begin position="1"/>
        <end position="142"/>
    </location>
</feature>
<proteinExistence type="predicted"/>
<accession>N1PMT4</accession>
<reference evidence="2 3" key="2">
    <citation type="journal article" date="2012" name="PLoS Pathog.">
        <title>Diverse lifestyles and strategies of plant pathogenesis encoded in the genomes of eighteen Dothideomycetes fungi.</title>
        <authorList>
            <person name="Ohm R.A."/>
            <person name="Feau N."/>
            <person name="Henrissat B."/>
            <person name="Schoch C.L."/>
            <person name="Horwitz B.A."/>
            <person name="Barry K.W."/>
            <person name="Condon B.J."/>
            <person name="Copeland A.C."/>
            <person name="Dhillon B."/>
            <person name="Glaser F."/>
            <person name="Hesse C.N."/>
            <person name="Kosti I."/>
            <person name="LaButti K."/>
            <person name="Lindquist E.A."/>
            <person name="Lucas S."/>
            <person name="Salamov A.A."/>
            <person name="Bradshaw R.E."/>
            <person name="Ciuffetti L."/>
            <person name="Hamelin R.C."/>
            <person name="Kema G.H.J."/>
            <person name="Lawrence C."/>
            <person name="Scott J.A."/>
            <person name="Spatafora J.W."/>
            <person name="Turgeon B.G."/>
            <person name="de Wit P.J.G.M."/>
            <person name="Zhong S."/>
            <person name="Goodwin S.B."/>
            <person name="Grigoriev I.V."/>
        </authorList>
    </citation>
    <scope>NUCLEOTIDE SEQUENCE [LARGE SCALE GENOMIC DNA]</scope>
    <source>
        <strain evidence="3">NZE10 / CBS 128990</strain>
    </source>
</reference>
<evidence type="ECO:0000313" key="2">
    <source>
        <dbReference type="EMBL" id="EME42776.1"/>
    </source>
</evidence>
<dbReference type="InterPro" id="IPR052895">
    <property type="entry name" value="HetReg/Transcr_Mod"/>
</dbReference>
<keyword evidence="3" id="KW-1185">Reference proteome</keyword>
<dbReference type="HOGENOM" id="CLU_004184_6_0_1"/>
<dbReference type="PANTHER" id="PTHR24148:SF64">
    <property type="entry name" value="HETEROKARYON INCOMPATIBILITY DOMAIN-CONTAINING PROTEIN"/>
    <property type="match status" value="1"/>
</dbReference>
<sequence length="154" mass="18233">YTALSYCWGDATEVTYIRVNGTRLKVTANLWEALSAIFQHHHEAHARYWIDAICINQEDVVERNEQVYQMWRIYSAADRVFAWLGPEDGDTVKAFETMEHIFESPPLWQEEEPDLLPQWCSISSLRDLLRRPYFSRTWIIQEFTQAKRLFVVCG</sequence>
<evidence type="ECO:0000259" key="1">
    <source>
        <dbReference type="Pfam" id="PF06985"/>
    </source>
</evidence>
<evidence type="ECO:0000313" key="3">
    <source>
        <dbReference type="Proteomes" id="UP000016933"/>
    </source>
</evidence>
<name>N1PMT4_DOTSN</name>
<organism evidence="2 3">
    <name type="scientific">Dothistroma septosporum (strain NZE10 / CBS 128990)</name>
    <name type="common">Red band needle blight fungus</name>
    <name type="synonym">Mycosphaerella pini</name>
    <dbReference type="NCBI Taxonomy" id="675120"/>
    <lineage>
        <taxon>Eukaryota</taxon>
        <taxon>Fungi</taxon>
        <taxon>Dikarya</taxon>
        <taxon>Ascomycota</taxon>
        <taxon>Pezizomycotina</taxon>
        <taxon>Dothideomycetes</taxon>
        <taxon>Dothideomycetidae</taxon>
        <taxon>Mycosphaerellales</taxon>
        <taxon>Mycosphaerellaceae</taxon>
        <taxon>Dothistroma</taxon>
    </lineage>
</organism>